<name>A0A9X3ERP6_9BACT</name>
<dbReference type="AlphaFoldDB" id="A0A9X3ERP6"/>
<protein>
    <submittedName>
        <fullName evidence="2">Uncharacterized protein</fullName>
    </submittedName>
</protein>
<evidence type="ECO:0000313" key="3">
    <source>
        <dbReference type="Proteomes" id="UP001150924"/>
    </source>
</evidence>
<comment type="caution">
    <text evidence="2">The sequence shown here is derived from an EMBL/GenBank/DDBJ whole genome shotgun (WGS) entry which is preliminary data.</text>
</comment>
<sequence>MTSSAPVDGSTASTTRFSPTTLSDCSLAPATVKSRSSRAGTDSTADVAPAGDSWNDTPDEPSAVVTAAANVTSSVSAPRCCVTST</sequence>
<dbReference type="Proteomes" id="UP001150924">
    <property type="component" value="Unassembled WGS sequence"/>
</dbReference>
<feature type="compositionally biased region" description="Polar residues" evidence="1">
    <location>
        <begin position="33"/>
        <end position="44"/>
    </location>
</feature>
<reference evidence="2" key="1">
    <citation type="submission" date="2022-11" db="EMBL/GenBank/DDBJ databases">
        <title>Minimal conservation of predation-associated metabolite biosynthetic gene clusters underscores biosynthetic potential of Myxococcota including descriptions for ten novel species: Archangium lansinium sp. nov., Myxococcus landrumus sp. nov., Nannocystis bai.</title>
        <authorList>
            <person name="Ahearne A."/>
            <person name="Stevens C."/>
            <person name="Phillips K."/>
        </authorList>
    </citation>
    <scope>NUCLEOTIDE SEQUENCE</scope>
    <source>
        <strain evidence="2">Na p29</strain>
    </source>
</reference>
<gene>
    <name evidence="2" type="ORF">OV079_25680</name>
</gene>
<proteinExistence type="predicted"/>
<feature type="compositionally biased region" description="Polar residues" evidence="1">
    <location>
        <begin position="1"/>
        <end position="24"/>
    </location>
</feature>
<accession>A0A9X3ERP6</accession>
<keyword evidence="3" id="KW-1185">Reference proteome</keyword>
<feature type="region of interest" description="Disordered" evidence="1">
    <location>
        <begin position="1"/>
        <end position="61"/>
    </location>
</feature>
<evidence type="ECO:0000313" key="2">
    <source>
        <dbReference type="EMBL" id="MCY1008887.1"/>
    </source>
</evidence>
<dbReference type="EMBL" id="JAPNKE010000002">
    <property type="protein sequence ID" value="MCY1008887.1"/>
    <property type="molecule type" value="Genomic_DNA"/>
</dbReference>
<evidence type="ECO:0000256" key="1">
    <source>
        <dbReference type="SAM" id="MobiDB-lite"/>
    </source>
</evidence>
<dbReference type="RefSeq" id="WP_267771534.1">
    <property type="nucleotide sequence ID" value="NZ_JAPNKE010000002.1"/>
</dbReference>
<organism evidence="2 3">
    <name type="scientific">Nannocystis pusilla</name>
    <dbReference type="NCBI Taxonomy" id="889268"/>
    <lineage>
        <taxon>Bacteria</taxon>
        <taxon>Pseudomonadati</taxon>
        <taxon>Myxococcota</taxon>
        <taxon>Polyangia</taxon>
        <taxon>Nannocystales</taxon>
        <taxon>Nannocystaceae</taxon>
        <taxon>Nannocystis</taxon>
    </lineage>
</organism>